<dbReference type="SMART" id="SM00397">
    <property type="entry name" value="t_SNARE"/>
    <property type="match status" value="1"/>
</dbReference>
<dbReference type="InterPro" id="IPR006011">
    <property type="entry name" value="Syntaxin_N"/>
</dbReference>
<dbReference type="GO" id="GO:0006886">
    <property type="term" value="P:intracellular protein transport"/>
    <property type="evidence" value="ECO:0007669"/>
    <property type="project" value="InterPro"/>
</dbReference>
<dbReference type="CDD" id="cd00179">
    <property type="entry name" value="SynN"/>
    <property type="match status" value="1"/>
</dbReference>
<dbReference type="GO" id="GO:0005484">
    <property type="term" value="F:SNAP receptor activity"/>
    <property type="evidence" value="ECO:0007669"/>
    <property type="project" value="InterPro"/>
</dbReference>
<comment type="similarity">
    <text evidence="2 6">Belongs to the syntaxin family.</text>
</comment>
<dbReference type="WBParaSite" id="SRDH1_52240.2">
    <property type="protein sequence ID" value="SRDH1_52240.2"/>
    <property type="gene ID" value="SRDH1_52240"/>
</dbReference>
<protein>
    <recommendedName>
        <fullName evidence="7">t-SNARE coiled-coil homology domain-containing protein</fullName>
    </recommendedName>
</protein>
<proteinExistence type="inferred from homology"/>
<dbReference type="GO" id="GO:0000149">
    <property type="term" value="F:SNARE binding"/>
    <property type="evidence" value="ECO:0007669"/>
    <property type="project" value="TreeGrafter"/>
</dbReference>
<reference evidence="9" key="2">
    <citation type="submission" date="2023-11" db="UniProtKB">
        <authorList>
            <consortium name="WormBaseParasite"/>
        </authorList>
    </citation>
    <scope>IDENTIFICATION</scope>
</reference>
<dbReference type="CDD" id="cd15848">
    <property type="entry name" value="SNARE_syntaxin1-like"/>
    <property type="match status" value="1"/>
</dbReference>
<evidence type="ECO:0000313" key="9">
    <source>
        <dbReference type="WBParaSite" id="SRDH1_52240.2"/>
    </source>
</evidence>
<dbReference type="InterPro" id="IPR006012">
    <property type="entry name" value="Syntaxin/epimorphin_CS"/>
</dbReference>
<evidence type="ECO:0000256" key="1">
    <source>
        <dbReference type="ARBA" id="ARBA00004211"/>
    </source>
</evidence>
<dbReference type="PROSITE" id="PS50192">
    <property type="entry name" value="T_SNARE"/>
    <property type="match status" value="1"/>
</dbReference>
<dbReference type="PANTHER" id="PTHR19957:SF307">
    <property type="entry name" value="PROTEIN SSO1-RELATED"/>
    <property type="match status" value="1"/>
</dbReference>
<dbReference type="Proteomes" id="UP000050792">
    <property type="component" value="Unassembled WGS sequence"/>
</dbReference>
<evidence type="ECO:0000256" key="5">
    <source>
        <dbReference type="ARBA" id="ARBA00023136"/>
    </source>
</evidence>
<name>A0AA85FL36_9TREM</name>
<dbReference type="InterPro" id="IPR000727">
    <property type="entry name" value="T_SNARE_dom"/>
</dbReference>
<dbReference type="GO" id="GO:0012505">
    <property type="term" value="C:endomembrane system"/>
    <property type="evidence" value="ECO:0007669"/>
    <property type="project" value="TreeGrafter"/>
</dbReference>
<dbReference type="GO" id="GO:0006887">
    <property type="term" value="P:exocytosis"/>
    <property type="evidence" value="ECO:0007669"/>
    <property type="project" value="TreeGrafter"/>
</dbReference>
<dbReference type="PANTHER" id="PTHR19957">
    <property type="entry name" value="SYNTAXIN"/>
    <property type="match status" value="1"/>
</dbReference>
<sequence>MVKDRLPELEARIKIRTDKNTRKNAEFDFSQLNIAVFDQVNELHSDIDNLRRDINAIDRLQKDILATPQQDPKLDSQLTELTNSIRESAHKIRSSLKELGQQEDDKLLSGLSGKSRLKSSQHAAISRQFVHIMNNYSQLQVDYRDKCKARIRTKLRIAEVPFSEDEVEKMLEKNHTGIFTQAIMAETEAAKRSLSDIEARHADIIRLEKSIQEMKELFFNVALLVDQQGDLIDQVEYNLNKASDCVVNSKRTLSSAVIRKRKNRRKLLLAFWNQMGSLCEQRTNKDTKILIPVKHDWFRTILRLNKLYFN</sequence>
<dbReference type="SUPFAM" id="SSF47661">
    <property type="entry name" value="t-snare proteins"/>
    <property type="match status" value="1"/>
</dbReference>
<dbReference type="PROSITE" id="PS00914">
    <property type="entry name" value="SYNTAXIN"/>
    <property type="match status" value="1"/>
</dbReference>
<reference evidence="8" key="1">
    <citation type="submission" date="2022-06" db="EMBL/GenBank/DDBJ databases">
        <authorList>
            <person name="Berger JAMES D."/>
            <person name="Berger JAMES D."/>
        </authorList>
    </citation>
    <scope>NUCLEOTIDE SEQUENCE [LARGE SCALE GENOMIC DNA]</scope>
</reference>
<dbReference type="InterPro" id="IPR045242">
    <property type="entry name" value="Syntaxin"/>
</dbReference>
<evidence type="ECO:0000256" key="6">
    <source>
        <dbReference type="RuleBase" id="RU003858"/>
    </source>
</evidence>
<evidence type="ECO:0000313" key="8">
    <source>
        <dbReference type="Proteomes" id="UP000050792"/>
    </source>
</evidence>
<evidence type="ECO:0000256" key="4">
    <source>
        <dbReference type="ARBA" id="ARBA00022989"/>
    </source>
</evidence>
<dbReference type="GO" id="GO:0048278">
    <property type="term" value="P:vesicle docking"/>
    <property type="evidence" value="ECO:0007669"/>
    <property type="project" value="TreeGrafter"/>
</dbReference>
<dbReference type="Gene3D" id="1.20.5.110">
    <property type="match status" value="1"/>
</dbReference>
<organism evidence="8 9">
    <name type="scientific">Schistosoma rodhaini</name>
    <dbReference type="NCBI Taxonomy" id="6188"/>
    <lineage>
        <taxon>Eukaryota</taxon>
        <taxon>Metazoa</taxon>
        <taxon>Spiralia</taxon>
        <taxon>Lophotrochozoa</taxon>
        <taxon>Platyhelminthes</taxon>
        <taxon>Trematoda</taxon>
        <taxon>Digenea</taxon>
        <taxon>Strigeidida</taxon>
        <taxon>Schistosomatoidea</taxon>
        <taxon>Schistosomatidae</taxon>
        <taxon>Schistosoma</taxon>
    </lineage>
</organism>
<dbReference type="AlphaFoldDB" id="A0AA85FL36"/>
<keyword evidence="5" id="KW-0472">Membrane</keyword>
<evidence type="ECO:0000256" key="2">
    <source>
        <dbReference type="ARBA" id="ARBA00009063"/>
    </source>
</evidence>
<comment type="subcellular location">
    <subcellularLocation>
        <location evidence="1">Membrane</location>
        <topology evidence="1">Single-pass type IV membrane protein</topology>
    </subcellularLocation>
</comment>
<evidence type="ECO:0000256" key="3">
    <source>
        <dbReference type="ARBA" id="ARBA00022692"/>
    </source>
</evidence>
<keyword evidence="4" id="KW-1133">Transmembrane helix</keyword>
<dbReference type="GO" id="GO:0005886">
    <property type="term" value="C:plasma membrane"/>
    <property type="evidence" value="ECO:0007669"/>
    <property type="project" value="TreeGrafter"/>
</dbReference>
<dbReference type="Gene3D" id="1.20.58.70">
    <property type="match status" value="1"/>
</dbReference>
<dbReference type="SMART" id="SM00503">
    <property type="entry name" value="SynN"/>
    <property type="match status" value="1"/>
</dbReference>
<dbReference type="Pfam" id="PF00804">
    <property type="entry name" value="Syntaxin"/>
    <property type="match status" value="1"/>
</dbReference>
<dbReference type="GO" id="GO:0006906">
    <property type="term" value="P:vesicle fusion"/>
    <property type="evidence" value="ECO:0007669"/>
    <property type="project" value="TreeGrafter"/>
</dbReference>
<accession>A0AA85FL36</accession>
<keyword evidence="3" id="KW-0812">Transmembrane</keyword>
<dbReference type="GO" id="GO:0031201">
    <property type="term" value="C:SNARE complex"/>
    <property type="evidence" value="ECO:0007669"/>
    <property type="project" value="TreeGrafter"/>
</dbReference>
<dbReference type="InterPro" id="IPR010989">
    <property type="entry name" value="SNARE"/>
</dbReference>
<feature type="domain" description="T-SNARE coiled-coil homology" evidence="7">
    <location>
        <begin position="194"/>
        <end position="256"/>
    </location>
</feature>
<evidence type="ECO:0000259" key="7">
    <source>
        <dbReference type="PROSITE" id="PS50192"/>
    </source>
</evidence>
<keyword evidence="8" id="KW-1185">Reference proteome</keyword>